<proteinExistence type="predicted"/>
<sequence>MRSNLGNRVCLGRAGSGGVEPVLPRASAEWLLTVGSDRTDKAIERESIPHLRERPGEPCLSSAIRLQSERRSLNPLVDLRFFTAR</sequence>
<dbReference type="EMBL" id="SOFE01000014">
    <property type="protein sequence ID" value="TFB85210.1"/>
    <property type="molecule type" value="Genomic_DNA"/>
</dbReference>
<dbReference type="Proteomes" id="UP000297963">
    <property type="component" value="Unassembled WGS sequence"/>
</dbReference>
<accession>A0A4R8VLS6</accession>
<dbReference type="AlphaFoldDB" id="A0A4R8VLS6"/>
<comment type="caution">
    <text evidence="1">The sequence shown here is derived from an EMBL/GenBank/DDBJ whole genome shotgun (WGS) entry which is preliminary data.</text>
</comment>
<name>A0A4R8VLS6_9MICO</name>
<gene>
    <name evidence="1" type="ORF">E3O11_08550</name>
</gene>
<organism evidence="1 2">
    <name type="scientific">Cryobacterium levicorallinum</name>
    <dbReference type="NCBI Taxonomy" id="995038"/>
    <lineage>
        <taxon>Bacteria</taxon>
        <taxon>Bacillati</taxon>
        <taxon>Actinomycetota</taxon>
        <taxon>Actinomycetes</taxon>
        <taxon>Micrococcales</taxon>
        <taxon>Microbacteriaceae</taxon>
        <taxon>Cryobacterium</taxon>
    </lineage>
</organism>
<evidence type="ECO:0000313" key="1">
    <source>
        <dbReference type="EMBL" id="TFB85210.1"/>
    </source>
</evidence>
<protein>
    <submittedName>
        <fullName evidence="1">DUF2848 domain-containing protein</fullName>
    </submittedName>
</protein>
<reference evidence="1 2" key="1">
    <citation type="submission" date="2019-03" db="EMBL/GenBank/DDBJ databases">
        <title>Genomics of glacier-inhabiting Cryobacterium strains.</title>
        <authorList>
            <person name="Liu Q."/>
            <person name="Xin Y.-H."/>
        </authorList>
    </citation>
    <scope>NUCLEOTIDE SEQUENCE [LARGE SCALE GENOMIC DNA]</scope>
    <source>
        <strain evidence="1 2">Hh34</strain>
    </source>
</reference>
<dbReference type="Pfam" id="PF11010">
    <property type="entry name" value="DUF2848"/>
    <property type="match status" value="1"/>
</dbReference>
<dbReference type="InterPro" id="IPR021269">
    <property type="entry name" value="DUF2848"/>
</dbReference>
<evidence type="ECO:0000313" key="2">
    <source>
        <dbReference type="Proteomes" id="UP000297963"/>
    </source>
</evidence>